<comment type="caution">
    <text evidence="1">The sequence shown here is derived from an EMBL/GenBank/DDBJ whole genome shotgun (WGS) entry which is preliminary data.</text>
</comment>
<accession>A0ABR1CZI2</accession>
<proteinExistence type="predicted"/>
<name>A0ABR1CZI2_NECAM</name>
<evidence type="ECO:0000313" key="2">
    <source>
        <dbReference type="Proteomes" id="UP001303046"/>
    </source>
</evidence>
<gene>
    <name evidence="1" type="primary">Necator_chrIII.g11267</name>
    <name evidence="1" type="ORF">RB195_010502</name>
</gene>
<dbReference type="EMBL" id="JAVFWL010000003">
    <property type="protein sequence ID" value="KAK6743281.1"/>
    <property type="molecule type" value="Genomic_DNA"/>
</dbReference>
<sequence length="211" mass="24508">MESVLLKEQDMYKKAHEIIPRLVKSRMIPQLPVDLTKEVLYPSSRSKGFTFCVICCRHISARFLNHMKTAHNQFEAGSDEYEVLVHVSRGVTENCKRAILDLDQISDPKTYEEWQIINEVVHQMRSRAVPILGKTKICPYARFTGMTNTLRLCESPNWGREEEIPSMEKDTQSLVEAEDRCIYIVIVEFGQQLFRLDDLDVIRTMSAAKRR</sequence>
<keyword evidence="2" id="KW-1185">Reference proteome</keyword>
<evidence type="ECO:0000313" key="1">
    <source>
        <dbReference type="EMBL" id="KAK6743281.1"/>
    </source>
</evidence>
<dbReference type="Proteomes" id="UP001303046">
    <property type="component" value="Unassembled WGS sequence"/>
</dbReference>
<protein>
    <submittedName>
        <fullName evidence="1">Uncharacterized protein</fullName>
    </submittedName>
</protein>
<reference evidence="1 2" key="1">
    <citation type="submission" date="2023-08" db="EMBL/GenBank/DDBJ databases">
        <title>A Necator americanus chromosomal reference genome.</title>
        <authorList>
            <person name="Ilik V."/>
            <person name="Petrzelkova K.J."/>
            <person name="Pardy F."/>
            <person name="Fuh T."/>
            <person name="Niatou-Singa F.S."/>
            <person name="Gouil Q."/>
            <person name="Baker L."/>
            <person name="Ritchie M.E."/>
            <person name="Jex A.R."/>
            <person name="Gazzola D."/>
            <person name="Li H."/>
            <person name="Toshio Fujiwara R."/>
            <person name="Zhan B."/>
            <person name="Aroian R.V."/>
            <person name="Pafco B."/>
            <person name="Schwarz E.M."/>
        </authorList>
    </citation>
    <scope>NUCLEOTIDE SEQUENCE [LARGE SCALE GENOMIC DNA]</scope>
    <source>
        <strain evidence="1 2">Aroian</strain>
        <tissue evidence="1">Whole animal</tissue>
    </source>
</reference>
<organism evidence="1 2">
    <name type="scientific">Necator americanus</name>
    <name type="common">Human hookworm</name>
    <dbReference type="NCBI Taxonomy" id="51031"/>
    <lineage>
        <taxon>Eukaryota</taxon>
        <taxon>Metazoa</taxon>
        <taxon>Ecdysozoa</taxon>
        <taxon>Nematoda</taxon>
        <taxon>Chromadorea</taxon>
        <taxon>Rhabditida</taxon>
        <taxon>Rhabditina</taxon>
        <taxon>Rhabditomorpha</taxon>
        <taxon>Strongyloidea</taxon>
        <taxon>Ancylostomatidae</taxon>
        <taxon>Bunostominae</taxon>
        <taxon>Necator</taxon>
    </lineage>
</organism>